<feature type="coiled-coil region" evidence="4">
    <location>
        <begin position="1936"/>
        <end position="1968"/>
    </location>
</feature>
<dbReference type="InterPro" id="IPR036322">
    <property type="entry name" value="WD40_repeat_dom_sf"/>
</dbReference>
<evidence type="ECO:0000259" key="6">
    <source>
        <dbReference type="PROSITE" id="PS50197"/>
    </source>
</evidence>
<feature type="repeat" description="WD" evidence="3">
    <location>
        <begin position="2691"/>
        <end position="2721"/>
    </location>
</feature>
<evidence type="ECO:0000256" key="5">
    <source>
        <dbReference type="SAM" id="MobiDB-lite"/>
    </source>
</evidence>
<organism evidence="8 9">
    <name type="scientific">Aplysia californica</name>
    <name type="common">California sea hare</name>
    <dbReference type="NCBI Taxonomy" id="6500"/>
    <lineage>
        <taxon>Eukaryota</taxon>
        <taxon>Metazoa</taxon>
        <taxon>Spiralia</taxon>
        <taxon>Lophotrochozoa</taxon>
        <taxon>Mollusca</taxon>
        <taxon>Gastropoda</taxon>
        <taxon>Heterobranchia</taxon>
        <taxon>Euthyneura</taxon>
        <taxon>Tectipleura</taxon>
        <taxon>Aplysiida</taxon>
        <taxon>Aplysioidea</taxon>
        <taxon>Aplysiidae</taxon>
        <taxon>Aplysia</taxon>
    </lineage>
</organism>
<dbReference type="InterPro" id="IPR013320">
    <property type="entry name" value="ConA-like_dom_sf"/>
</dbReference>
<sequence length="2868" mass="320648">MDNLLRKWSTFVFENNDEALSEFLDEFIKVYSRFYDPDFLNLSNESTEESPHLTQHPEAILEKLGLQLKRCRLQIVTKLSADGVKQAADILKCLVIICRNYDNVMLVSSCEFVNSAIASAQAVLTKLCSSSEESLSASDACDWESFVHSVIHFLECLYDPYFVWRRRLKGWDVDVSHQHFKPALVHSEVIPFVYDCFQKPRLSSKLQLRLLHLFGALMSGSSTNATLAVNPASLTIILSILSGTAACCVDVPEEEHRNTQRIVLLCLTRLVHALHTGSPDQRQVEVPEVIEGVVSVLLGQKGKKPSSKLLIDMIGAFPELVKCPDKLALQVQLGTDRTFEGLISALKSASDSPDAQDLAKCVVEALRALLSSSATCKASFEKSVGYQELLDVLRLCGQPSESLLQALMNLVVEEDYSESRTGAVRNPKVAVMMLSWLDSIKAPVIQVWLSEELRKLCTYSYGNRMSSCSAGMLSMVLTLLAKHSQLQFKTVGHLICLLEKLGSLSVKSSELKQLICLMKPEEDGRQFPYTTRLMRAISTMARRDGSCGPLHFFDIQHLSDCISLPGVRRWPGPAFSFFSWVCLDMSICLDSYEDVAVNGVFRRMLYSFSSSGGNGFEAFFTPAFNLTVATFSKKDFSTVTVTDLALADGLWHSVCVVHVPGRRFVNSPGHVSVYIDGKQKMNTALKFPTVTEPFSQCRVGSPGARLITEAQNELFVNSNVEIKKRSTFKSLFSFAVGGARGSENNYHTPGVHTLISGTQDDTWGPLICLHGQLESVCVFQDILQPDQVKTLSDIGPNSLFHFSDDAIIADLNSKLIARYSGKACKGHVCADLSPCQNHGMFSGNSCYNWDIKDVINCLGGIQVLFPLLENLDQSIPILPGDDEESPGSPLREEAEELDLEDWVITNNRTSSELRLEYNQLAAFITMLRYMLKEKTVNRDIFVRTHCAATLGILMQKASSDLMDVNVLMAVQHLVEDCDERTGPKPTLLQHVYHYILFDFSLWSRTQFAVRIGHIQYLSTIIKDDRKYFRKKYGVQFFLDVIRTYYSTTEDSLLGAEDSKMIRVSLLNLIKYYIIKDITSDELSQLTSFMLAVREPTLLLEAMDLLISLLDSRSRRQDQLILLLYEPEQAELFYQLLTYPSQPIIFYEKVVKVLYLLLKSERVYEKSKSRLRLAEVGHWGLVNLMSSYDISAPMIKRFMEQVSFTETAQMYRAVLAILSLVHNCGLDIKSEASRQLLALIVSKIGAAKGFAKQLGWQENITRLLTLERRRTFSTVSSDNISSTSGVSDLSSVPPSLAQQQQQNQQQQQQTQDDSSDSNNISGSTQSGVAAEEGEGDMPPAASLSPPSQLSTSPFTSMSSPLSVSSPASAMPHPEVRSSDSGALSSPGVSSSSAIPSTSLNVPAAQGQPAQTVNSSFISAGESTSKAAGTASPSRPSALAIPRSSTSPDHEPVSTDISNIDSVGGGSGCGGLEEGASVNTPHTPFYLRRGSNIFEELSTPDGEEAPELTEGSRSSSASVEDLLRNSPANVSSDSLSGLVSSSASNISISSSVRTESSVDGGDSALGNSHTSVNTLGNSQRPSEDLGSSKMPDVFRRQSSSDILDGHDGERRISSVLKGEGFKQVLDHVGVELADTLEQKEELCQNVLIVLLSIMWKGLEGSSPEFWKERCQVFTWIDELGESHLLIRPPEEVKRRLMEMLLHNCCTDIRNAGQAIASQSENAIELIRLVQSFVTGADASLDRFSIRLLEDVWSLLDVLGVWDTESGLAWTEMVHRGISLLLAFSRQSDLMLVSAATVKLHALVQTKLISSSAEASYILGVLNSMIIKAIEANSDNYAYLMTVLRALIDKGQELLTISVHLPHLPQTSMSPTFFDDFKTYAYSEEWQQFIKNYIAPQMSHFMESNFEEGVMSMSQFWADCHEDMMMNHHRHNREIGESRLKYKKNIEEAYKKKVEQENRRFQNGLTQHKHQLLFAMRQWRATRRFFTGERGIWRDSEHEELVHWKLSYQENFARMKVKLTQNYNFEDHVNASVLRDNGGVVETNKSLRLEELSAVKGALVSQENMADDSLGDEEWSVISASSTNLEAYTGKEKLIISADCVLITVMDEVRGRLELTNTHLYFFDCSPHRDEVGEDFKWALGRLREIHFRRYNLRRSALEIFLIDQTNYFINFSEKRMRNKIYSNILSLRPQNLIYKGQRSPADLLRASGLTQKWVNREISNFEYLMQLNTIAGRTYNDLSQYPVFPWILTDYTSKHLDLENPAVFRDLSRPIGIVNPRNEDEVREKYDTFEDPSGMIEKFHYGTHYSNAASVMHYLVRVEPFTSLHIELQSGKFDVADRQFHSIPGSFASLMENPNDVKELIPEFFYFPEFLVNFNGFDLGKLQITKEPVNDVKLPPWASTPEEFIYKHRQALESEYVSSQLHNWIDLIFGYKQKGPAAAEALNVFYYVTYEGAVDLDAIQDPKERASVEGMIRNFGQTPSQLLKEPHPHRLTFDEAVARTAKSLKPMSVFYFLKDLKPFFVEVSNDLDPLVYVNIPRSQPRSILQQGMPDSLISVTEDGVIGIHGWLSYDKSIPNFYTFDKDATMLSAKTKRRLAAPFSPGLRVSAKLFVVSHDAKLLFSAGYWDNSLQVYSLGRPKLINHIIRHIDIVTCLALDNCGRHLVTGSRDTTCMVWEIVQQAGVSVNLNPKPLQTLYGHDSEVTAVHISTELDLVVSASKDGTVILHTVLKGHYTMTLRAPGQLGWTVDIPLMAVSDTGQIVLYCLENEKQTGEGRNKVQERHCLHLYSVNGKHLFSEPLTHTLGDMCMSGDHLILGNTSGQLIIMDIFSLRPITTMELLVPIQCLTVANNNSHILVGLKDGKLIIVGNKGKS</sequence>
<evidence type="ECO:0000313" key="8">
    <source>
        <dbReference type="Proteomes" id="UP000694888"/>
    </source>
</evidence>
<dbReference type="SUPFAM" id="SSF81837">
    <property type="entry name" value="BEACH domain"/>
    <property type="match status" value="1"/>
</dbReference>
<evidence type="ECO:0000313" key="9">
    <source>
        <dbReference type="RefSeq" id="XP_012936084.1"/>
    </source>
</evidence>
<feature type="region of interest" description="Disordered" evidence="5">
    <location>
        <begin position="1495"/>
        <end position="1520"/>
    </location>
</feature>
<feature type="region of interest" description="Disordered" evidence="5">
    <location>
        <begin position="1274"/>
        <end position="1481"/>
    </location>
</feature>
<dbReference type="Proteomes" id="UP000694888">
    <property type="component" value="Unplaced"/>
</dbReference>
<dbReference type="RefSeq" id="XP_012936084.1">
    <property type="nucleotide sequence ID" value="XM_013080630.2"/>
</dbReference>
<dbReference type="InterPro" id="IPR050865">
    <property type="entry name" value="BEACH_Domain"/>
</dbReference>
<feature type="compositionally biased region" description="Low complexity" evidence="5">
    <location>
        <begin position="1297"/>
        <end position="1325"/>
    </location>
</feature>
<dbReference type="InterPro" id="IPR011989">
    <property type="entry name" value="ARM-like"/>
</dbReference>
<feature type="repeat" description="WD" evidence="3">
    <location>
        <begin position="2640"/>
        <end position="2673"/>
    </location>
</feature>
<dbReference type="InterPro" id="IPR046852">
    <property type="entry name" value="Neurobeachin_a-sol"/>
</dbReference>
<proteinExistence type="predicted"/>
<dbReference type="InterPro" id="IPR016024">
    <property type="entry name" value="ARM-type_fold"/>
</dbReference>
<feature type="compositionally biased region" description="Low complexity" evidence="5">
    <location>
        <begin position="1274"/>
        <end position="1290"/>
    </location>
</feature>
<dbReference type="SMART" id="SM00320">
    <property type="entry name" value="WD40"/>
    <property type="match status" value="3"/>
</dbReference>
<dbReference type="SUPFAM" id="SSF49899">
    <property type="entry name" value="Concanavalin A-like lectins/glucanases"/>
    <property type="match status" value="1"/>
</dbReference>
<dbReference type="GeneID" id="101858770"/>
<keyword evidence="4" id="KW-0175">Coiled coil</keyword>
<dbReference type="InterPro" id="IPR019775">
    <property type="entry name" value="WD40_repeat_CS"/>
</dbReference>
<protein>
    <submittedName>
        <fullName evidence="9">Neurobeachin-like protein 1</fullName>
    </submittedName>
</protein>
<feature type="compositionally biased region" description="Low complexity" evidence="5">
    <location>
        <begin position="1547"/>
        <end position="1556"/>
    </location>
</feature>
<dbReference type="Pfam" id="PF15787">
    <property type="entry name" value="DUF4704"/>
    <property type="match status" value="1"/>
</dbReference>
<dbReference type="SUPFAM" id="SSF50978">
    <property type="entry name" value="WD40 repeat-like"/>
    <property type="match status" value="1"/>
</dbReference>
<dbReference type="Pfam" id="PF20426">
    <property type="entry name" value="NBCH_WD40"/>
    <property type="match status" value="1"/>
</dbReference>
<dbReference type="SUPFAM" id="SSF50729">
    <property type="entry name" value="PH domain-like"/>
    <property type="match status" value="1"/>
</dbReference>
<feature type="compositionally biased region" description="Low complexity" evidence="5">
    <location>
        <begin position="1377"/>
        <end position="1398"/>
    </location>
</feature>
<dbReference type="Gene3D" id="2.60.120.200">
    <property type="match status" value="1"/>
</dbReference>
<dbReference type="PANTHER" id="PTHR13743:SF112">
    <property type="entry name" value="BEACH DOMAIN-CONTAINING PROTEIN"/>
    <property type="match status" value="1"/>
</dbReference>
<dbReference type="InterPro" id="IPR023362">
    <property type="entry name" value="PH-BEACH_dom"/>
</dbReference>
<dbReference type="Pfam" id="PF14844">
    <property type="entry name" value="PH_BEACH"/>
    <property type="match status" value="1"/>
</dbReference>
<dbReference type="PROSITE" id="PS50294">
    <property type="entry name" value="WD_REPEATS_REGION"/>
    <property type="match status" value="1"/>
</dbReference>
<dbReference type="InterPro" id="IPR011993">
    <property type="entry name" value="PH-like_dom_sf"/>
</dbReference>
<feature type="region of interest" description="Disordered" evidence="5">
    <location>
        <begin position="1547"/>
        <end position="1590"/>
    </location>
</feature>
<dbReference type="InterPro" id="IPR015943">
    <property type="entry name" value="WD40/YVTN_repeat-like_dom_sf"/>
</dbReference>
<dbReference type="InterPro" id="IPR000409">
    <property type="entry name" value="BEACH_dom"/>
</dbReference>
<keyword evidence="2" id="KW-0677">Repeat</keyword>
<evidence type="ECO:0000256" key="2">
    <source>
        <dbReference type="ARBA" id="ARBA00022737"/>
    </source>
</evidence>
<dbReference type="Gene3D" id="1.25.10.10">
    <property type="entry name" value="Leucine-rich Repeat Variant"/>
    <property type="match status" value="1"/>
</dbReference>
<dbReference type="InterPro" id="IPR046851">
    <property type="entry name" value="NBCH_WD40"/>
</dbReference>
<dbReference type="SUPFAM" id="SSF48371">
    <property type="entry name" value="ARM repeat"/>
    <property type="match status" value="1"/>
</dbReference>
<dbReference type="Pfam" id="PF20425">
    <property type="entry name" value="Neurobeachin"/>
    <property type="match status" value="1"/>
</dbReference>
<dbReference type="Pfam" id="PF02138">
    <property type="entry name" value="Beach"/>
    <property type="match status" value="1"/>
</dbReference>
<dbReference type="PROSITE" id="PS50082">
    <property type="entry name" value="WD_REPEATS_2"/>
    <property type="match status" value="2"/>
</dbReference>
<dbReference type="Gene3D" id="2.30.29.30">
    <property type="entry name" value="Pleckstrin-homology domain (PH domain)/Phosphotyrosine-binding domain (PTB)"/>
    <property type="match status" value="1"/>
</dbReference>
<dbReference type="PANTHER" id="PTHR13743">
    <property type="entry name" value="BEIGE/BEACH-RELATED"/>
    <property type="match status" value="1"/>
</dbReference>
<dbReference type="Gene3D" id="2.130.10.10">
    <property type="entry name" value="YVTN repeat-like/Quinoprotein amine dehydrogenase"/>
    <property type="match status" value="1"/>
</dbReference>
<name>A0ABM0ZWQ8_APLCA</name>
<dbReference type="SMART" id="SM01026">
    <property type="entry name" value="Beach"/>
    <property type="match status" value="1"/>
</dbReference>
<dbReference type="InterPro" id="IPR036372">
    <property type="entry name" value="BEACH_dom_sf"/>
</dbReference>
<keyword evidence="1 3" id="KW-0853">WD repeat</keyword>
<evidence type="ECO:0000256" key="3">
    <source>
        <dbReference type="PROSITE-ProRule" id="PRU00221"/>
    </source>
</evidence>
<dbReference type="CDD" id="cd01201">
    <property type="entry name" value="PH_BEACH"/>
    <property type="match status" value="1"/>
</dbReference>
<evidence type="ECO:0000256" key="4">
    <source>
        <dbReference type="SAM" id="Coils"/>
    </source>
</evidence>
<reference evidence="9" key="1">
    <citation type="submission" date="2025-08" db="UniProtKB">
        <authorList>
            <consortium name="RefSeq"/>
        </authorList>
    </citation>
    <scope>IDENTIFICATION</scope>
</reference>
<dbReference type="PROSITE" id="PS50197">
    <property type="entry name" value="BEACH"/>
    <property type="match status" value="1"/>
</dbReference>
<feature type="domain" description="BEACH" evidence="6">
    <location>
        <begin position="2196"/>
        <end position="2488"/>
    </location>
</feature>
<feature type="compositionally biased region" description="Polar residues" evidence="5">
    <location>
        <begin position="1406"/>
        <end position="1433"/>
    </location>
</feature>
<evidence type="ECO:0000259" key="7">
    <source>
        <dbReference type="PROSITE" id="PS51783"/>
    </source>
</evidence>
<dbReference type="Gene3D" id="1.10.1540.10">
    <property type="entry name" value="BEACH domain"/>
    <property type="match status" value="1"/>
</dbReference>
<gene>
    <name evidence="9" type="primary">LOC101858770</name>
</gene>
<accession>A0ABM0ZWQ8</accession>
<dbReference type="Pfam" id="PF16057">
    <property type="entry name" value="DUF4800"/>
    <property type="match status" value="1"/>
</dbReference>
<feature type="compositionally biased region" description="Low complexity" evidence="5">
    <location>
        <begin position="1337"/>
        <end position="1370"/>
    </location>
</feature>
<dbReference type="InterPro" id="IPR031570">
    <property type="entry name" value="NBEA/BDCP_DUF4704"/>
</dbReference>
<dbReference type="InterPro" id="IPR001680">
    <property type="entry name" value="WD40_rpt"/>
</dbReference>
<feature type="domain" description="BEACH-type PH" evidence="7">
    <location>
        <begin position="2086"/>
        <end position="2183"/>
    </location>
</feature>
<dbReference type="CDD" id="cd06071">
    <property type="entry name" value="Beach"/>
    <property type="match status" value="1"/>
</dbReference>
<feature type="compositionally biased region" description="Gly residues" evidence="5">
    <location>
        <begin position="1461"/>
        <end position="1471"/>
    </location>
</feature>
<evidence type="ECO:0000256" key="1">
    <source>
        <dbReference type="ARBA" id="ARBA00022574"/>
    </source>
</evidence>
<dbReference type="PROSITE" id="PS00678">
    <property type="entry name" value="WD_REPEATS_1"/>
    <property type="match status" value="1"/>
</dbReference>
<dbReference type="PROSITE" id="PS51783">
    <property type="entry name" value="PH_BEACH"/>
    <property type="match status" value="1"/>
</dbReference>
<feature type="compositionally biased region" description="Polar residues" evidence="5">
    <location>
        <begin position="1563"/>
        <end position="1578"/>
    </location>
</feature>
<keyword evidence="8" id="KW-1185">Reference proteome</keyword>